<feature type="region of interest" description="Disordered" evidence="4">
    <location>
        <begin position="1041"/>
        <end position="1091"/>
    </location>
</feature>
<dbReference type="Gene3D" id="3.10.620.30">
    <property type="match status" value="1"/>
</dbReference>
<dbReference type="GO" id="GO:0005829">
    <property type="term" value="C:cytosol"/>
    <property type="evidence" value="ECO:0007669"/>
    <property type="project" value="TreeGrafter"/>
</dbReference>
<feature type="compositionally biased region" description="Low complexity" evidence="4">
    <location>
        <begin position="558"/>
        <end position="578"/>
    </location>
</feature>
<dbReference type="GO" id="GO:0000224">
    <property type="term" value="F:peptide-N4-(N-acetyl-beta-glucosaminyl)asparagine amidase activity"/>
    <property type="evidence" value="ECO:0007669"/>
    <property type="project" value="TreeGrafter"/>
</dbReference>
<feature type="transmembrane region" description="Helical" evidence="5">
    <location>
        <begin position="824"/>
        <end position="847"/>
    </location>
</feature>
<reference evidence="7 8" key="1">
    <citation type="journal article" date="2018" name="Plant J.">
        <title>Genome sequences of Chlorella sorokiniana UTEX 1602 and Micractinium conductrix SAG 241.80: implications to maltose excretion by a green alga.</title>
        <authorList>
            <person name="Arriola M.B."/>
            <person name="Velmurugan N."/>
            <person name="Zhang Y."/>
            <person name="Plunkett M.H."/>
            <person name="Hondzo H."/>
            <person name="Barney B.M."/>
        </authorList>
    </citation>
    <scope>NUCLEOTIDE SEQUENCE [LARGE SCALE GENOMIC DNA]</scope>
    <source>
        <strain evidence="7 8">SAG 241.80</strain>
    </source>
</reference>
<feature type="transmembrane region" description="Helical" evidence="5">
    <location>
        <begin position="854"/>
        <end position="880"/>
    </location>
</feature>
<evidence type="ECO:0000256" key="5">
    <source>
        <dbReference type="SAM" id="Phobius"/>
    </source>
</evidence>
<feature type="transmembrane region" description="Helical" evidence="5">
    <location>
        <begin position="900"/>
        <end position="920"/>
    </location>
</feature>
<dbReference type="InterPro" id="IPR050883">
    <property type="entry name" value="PNGase"/>
</dbReference>
<dbReference type="InterPro" id="IPR038765">
    <property type="entry name" value="Papain-like_cys_pep_sf"/>
</dbReference>
<dbReference type="PANTHER" id="PTHR12143:SF19">
    <property type="entry name" value="PEPTIDE-N(4)-(N-ACETYL-BETA-GLUCOSAMINYL)ASPARAGINE AMIDASE"/>
    <property type="match status" value="1"/>
</dbReference>
<dbReference type="STRING" id="554055.A0A2P6V6U1"/>
<dbReference type="Gene3D" id="2.20.25.10">
    <property type="match status" value="1"/>
</dbReference>
<feature type="compositionally biased region" description="Pro residues" evidence="4">
    <location>
        <begin position="1616"/>
        <end position="1627"/>
    </location>
</feature>
<name>A0A2P6V6U1_9CHLO</name>
<dbReference type="GO" id="GO:0006516">
    <property type="term" value="P:glycoprotein catabolic process"/>
    <property type="evidence" value="ECO:0007669"/>
    <property type="project" value="TreeGrafter"/>
</dbReference>
<evidence type="ECO:0000256" key="1">
    <source>
        <dbReference type="ARBA" id="ARBA00009390"/>
    </source>
</evidence>
<dbReference type="Proteomes" id="UP000239649">
    <property type="component" value="Unassembled WGS sequence"/>
</dbReference>
<evidence type="ECO:0000313" key="8">
    <source>
        <dbReference type="Proteomes" id="UP000239649"/>
    </source>
</evidence>
<dbReference type="Pfam" id="PF01841">
    <property type="entry name" value="Transglut_core"/>
    <property type="match status" value="1"/>
</dbReference>
<dbReference type="SMART" id="SM00460">
    <property type="entry name" value="TGc"/>
    <property type="match status" value="1"/>
</dbReference>
<dbReference type="OrthoDB" id="409136at2759"/>
<dbReference type="InterPro" id="IPR002931">
    <property type="entry name" value="Transglutaminase-like"/>
</dbReference>
<feature type="transmembrane region" description="Helical" evidence="5">
    <location>
        <begin position="785"/>
        <end position="804"/>
    </location>
</feature>
<protein>
    <submittedName>
        <fullName evidence="7">Peptide-N(4)-(N-acetyl-beta-glucosaminyl)asp aragine amidase</fullName>
    </submittedName>
</protein>
<dbReference type="EMBL" id="LHPF02000024">
    <property type="protein sequence ID" value="PSC69799.1"/>
    <property type="molecule type" value="Genomic_DNA"/>
</dbReference>
<evidence type="ECO:0000256" key="3">
    <source>
        <dbReference type="ARBA" id="ARBA00022833"/>
    </source>
</evidence>
<feature type="transmembrane region" description="Helical" evidence="5">
    <location>
        <begin position="729"/>
        <end position="747"/>
    </location>
</feature>
<keyword evidence="5" id="KW-0472">Membrane</keyword>
<dbReference type="FunFam" id="2.20.25.10:FF:000011">
    <property type="entry name" value="peptide-N(4)-(N-acetyl-beta- glucosaminyl)asparagine amidase"/>
    <property type="match status" value="1"/>
</dbReference>
<keyword evidence="5" id="KW-1133">Transmembrane helix</keyword>
<keyword evidence="5" id="KW-0812">Transmembrane</keyword>
<feature type="region of interest" description="Disordered" evidence="4">
    <location>
        <begin position="1600"/>
        <end position="1658"/>
    </location>
</feature>
<dbReference type="GO" id="GO:0005634">
    <property type="term" value="C:nucleus"/>
    <property type="evidence" value="ECO:0007669"/>
    <property type="project" value="TreeGrafter"/>
</dbReference>
<sequence length="1658" mass="172748">MAGLLIGSLTLPAGMGALPARKGALGLGLALEEAQHSQARHLRAGASSCIAIAAAADGLGASAELQLTMAVGSPPRSRVSNHTRRLVVPAYCLAGTRTRRRRGPGGAGGDDDDELGGGDGGGGFWGGDDGGGDPWGSGGDGDGDGSLAARLQDFLLLWSLFCALAFAQTVAHVAPKPKSVAPAFAAMSCCTYTGIKASLLQRRMATQAREAPTLGVGPAAPTAATLAPAAAGANTAAAGRARLVLEAPLTRLTVGMWASRHHRACQLLILPEQEQLVVLCDRRSTAPRSPSRFSLASHVHKRVAAKSPFASGHSAYRAAGCVHAFEVPFHAIRGMDYNNPLCHEARLVLEAVHLRKREFATVEAARDYFLEATMRPQPCPCTPEPAAAGSDGSGLLQAALAAGAEAEAGGPASVEPSPVAPALGDAPLSVGSGARGSLLWRLDASVARAVPQLQLPASQPLPIGGSAATAAAAAAGVRRRSSSSRGSLDSLESDPGSPASGSLWYWGSPASRSRDCLARASGGSVAPGSPTVLGRRSDSSDSRGSWEDVAAGRRPSSRRAQQQAQRRAQQAQEQAQQALPMLHVGSAPNPSHLAAPSSRRSLQAAPTAGGQPYAAGLHRVASEGQLLSASAAAAGGPASSAAAAGSASARAALAPEEGWPAAHAFTTVSKVYPYRTVVLNWRDPCLPGMLRPIIQGNERLLRLHESGLPAWAVYAPQYGLWYRPWLRTVTWLAFYAFSVFSFAVGFYDLYKVVPGLQVVMHRLMASIWLPPTAVLEWLEQHTQIRLSILLTYLFGKSEAFVWFMRWAQHCLRLGRAAVQPVMDVVAPPLVLLGGACSAVYVTLAAFLQAGLLPVAAVLLECWAAVGAALLPVVQLLQALVAGPVGMLASGLRQVAAAGGAAWALVAQAGAGAASGVAALAGTAKAGRAVGSATSQAIAGQAIWLYILPADALEVLRTSAVKVAKAAQAVFKFCLQMCDNMVRHRLTLGLRAGRAWRRAKGCLRTVALAPLALAAEVFKWLVFVLRLLVLDRIAAAGQASAIGEPPAPKQRSADGVGTEEQGQQQPGATGSNAEPLQQAEEEAAAAAAAPRTASGGQQRIASLLTDAARKAQAYEEELAQAMALSVMPMEQLGAAADEAVAVSTAFGEAPPLAREDALAQELLAWFKGSFFKWVDAPPCGSCGAAATAGAGMGAPTADEAAHGAGRVEVYACRACGAGTRFPRYNDPVKLLETRRGRCGEWANCFTLCCRAAGLDARLAVDLEDHVWTEAWSEAQQKWVHLDPCEDACDKPLLYEAGWGKKLSYVLAVGRHGAADATRRYTQRWADVCQRRQLVDEAWLQAALREATARLRAGLPADERQRLDARDEADRQAMLCSAGPSAAQLATLPARTTGDAAWLVARGEDGRDGAAATASAAGAAAAAAEPPGTRYRWAKDEALAAAAPTRLCGGAVRASGENASGEAARQALDGQLHSKWLDFGGAKAAAWLEYRLPAEAPPVQLASYALTSANDCPERDPRHVVLEAWSEEDGGWVALDEQRSLRFPARHHRLHLPLAGTAAAAVAPSRRFRLRVVSVADPAAANSVQLCCLDLYCRPQQAQQAQHEQQTARQEAQAQGFVPPPPQQAPPAGPQLSAARASGAAQAPQPEPANPWAALFLGGS</sequence>
<dbReference type="SUPFAM" id="SSF54001">
    <property type="entry name" value="Cysteine proteinases"/>
    <property type="match status" value="1"/>
</dbReference>
<accession>A0A2P6V6U1</accession>
<organism evidence="7 8">
    <name type="scientific">Micractinium conductrix</name>
    <dbReference type="NCBI Taxonomy" id="554055"/>
    <lineage>
        <taxon>Eukaryota</taxon>
        <taxon>Viridiplantae</taxon>
        <taxon>Chlorophyta</taxon>
        <taxon>core chlorophytes</taxon>
        <taxon>Trebouxiophyceae</taxon>
        <taxon>Chlorellales</taxon>
        <taxon>Chlorellaceae</taxon>
        <taxon>Chlorella clade</taxon>
        <taxon>Micractinium</taxon>
    </lineage>
</organism>
<gene>
    <name evidence="7" type="ORF">C2E20_6730</name>
</gene>
<evidence type="ECO:0000313" key="7">
    <source>
        <dbReference type="EMBL" id="PSC69799.1"/>
    </source>
</evidence>
<comment type="caution">
    <text evidence="7">The sequence shown here is derived from an EMBL/GenBank/DDBJ whole genome shotgun (WGS) entry which is preliminary data.</text>
</comment>
<dbReference type="GO" id="GO:0046872">
    <property type="term" value="F:metal ion binding"/>
    <property type="evidence" value="ECO:0007669"/>
    <property type="project" value="UniProtKB-KW"/>
</dbReference>
<feature type="compositionally biased region" description="Basic and acidic residues" evidence="4">
    <location>
        <begin position="535"/>
        <end position="546"/>
    </location>
</feature>
<feature type="compositionally biased region" description="Polar residues" evidence="4">
    <location>
        <begin position="1059"/>
        <end position="1074"/>
    </location>
</feature>
<feature type="compositionally biased region" description="Gly residues" evidence="4">
    <location>
        <begin position="117"/>
        <end position="140"/>
    </location>
</feature>
<feature type="compositionally biased region" description="Low complexity" evidence="4">
    <location>
        <begin position="1628"/>
        <end position="1652"/>
    </location>
</feature>
<dbReference type="PANTHER" id="PTHR12143">
    <property type="entry name" value="PEPTIDE N-GLYCANASE PNGASE -RELATED"/>
    <property type="match status" value="1"/>
</dbReference>
<evidence type="ECO:0000256" key="2">
    <source>
        <dbReference type="ARBA" id="ARBA00022723"/>
    </source>
</evidence>
<feature type="region of interest" description="Disordered" evidence="4">
    <location>
        <begin position="517"/>
        <end position="610"/>
    </location>
</feature>
<comment type="similarity">
    <text evidence="1">Belongs to the transglutaminase-like superfamily. PNGase family.</text>
</comment>
<feature type="domain" description="Transglutaminase-like" evidence="6">
    <location>
        <begin position="1229"/>
        <end position="1284"/>
    </location>
</feature>
<keyword evidence="3" id="KW-0862">Zinc</keyword>
<evidence type="ECO:0000256" key="4">
    <source>
        <dbReference type="SAM" id="MobiDB-lite"/>
    </source>
</evidence>
<feature type="region of interest" description="Disordered" evidence="4">
    <location>
        <begin position="98"/>
        <end position="141"/>
    </location>
</feature>
<keyword evidence="2" id="KW-0479">Metal-binding</keyword>
<keyword evidence="8" id="KW-1185">Reference proteome</keyword>
<evidence type="ECO:0000259" key="6">
    <source>
        <dbReference type="SMART" id="SM00460"/>
    </source>
</evidence>
<feature type="region of interest" description="Disordered" evidence="4">
    <location>
        <begin position="479"/>
        <end position="502"/>
    </location>
</feature>
<proteinExistence type="inferred from homology"/>
<feature type="transmembrane region" description="Helical" evidence="5">
    <location>
        <begin position="1005"/>
        <end position="1028"/>
    </location>
</feature>
<feature type="compositionally biased region" description="Low complexity" evidence="4">
    <location>
        <begin position="1600"/>
        <end position="1615"/>
    </location>
</feature>